<reference evidence="1 2" key="1">
    <citation type="submission" date="2024-02" db="EMBL/GenBank/DDBJ databases">
        <title>Deinococcus carri NBRC 110142.</title>
        <authorList>
            <person name="Ichikawa N."/>
            <person name="Katano-Makiyama Y."/>
            <person name="Hidaka K."/>
        </authorList>
    </citation>
    <scope>NUCLEOTIDE SEQUENCE [LARGE SCALE GENOMIC DNA]</scope>
    <source>
        <strain evidence="1 2">NBRC 110142</strain>
    </source>
</reference>
<organism evidence="1 2">
    <name type="scientific">Deinococcus carri</name>
    <dbReference type="NCBI Taxonomy" id="1211323"/>
    <lineage>
        <taxon>Bacteria</taxon>
        <taxon>Thermotogati</taxon>
        <taxon>Deinococcota</taxon>
        <taxon>Deinococci</taxon>
        <taxon>Deinococcales</taxon>
        <taxon>Deinococcaceae</taxon>
        <taxon>Deinococcus</taxon>
    </lineage>
</organism>
<sequence length="176" mass="19443">MRPFGVPLAEFVRGALSSRLVIWPKGPGPARLGVTTAGLTCWRCKRDTQVIVTVHVAHPRHDEVCFSLSWDEGGVWGDGSPVKQLLARLLTPEVRGPLNLGAIKPRFSKTVGGMYLSQGCTRCDALQGDYFIMELRHEAFYDGQARAPSVWLPFTLDQSLLQTGQEWHFLPAVPSS</sequence>
<gene>
    <name evidence="1" type="ORF">Dcar01_01113</name>
</gene>
<evidence type="ECO:0000313" key="2">
    <source>
        <dbReference type="Proteomes" id="UP001401887"/>
    </source>
</evidence>
<accession>A0ABP9W4Y6</accession>
<proteinExistence type="predicted"/>
<dbReference type="Proteomes" id="UP001401887">
    <property type="component" value="Unassembled WGS sequence"/>
</dbReference>
<comment type="caution">
    <text evidence="1">The sequence shown here is derived from an EMBL/GenBank/DDBJ whole genome shotgun (WGS) entry which is preliminary data.</text>
</comment>
<evidence type="ECO:0000313" key="1">
    <source>
        <dbReference type="EMBL" id="GAA5512399.1"/>
    </source>
</evidence>
<dbReference type="EMBL" id="BAABRP010000002">
    <property type="protein sequence ID" value="GAA5512399.1"/>
    <property type="molecule type" value="Genomic_DNA"/>
</dbReference>
<keyword evidence="2" id="KW-1185">Reference proteome</keyword>
<protein>
    <submittedName>
        <fullName evidence="1">Uncharacterized protein</fullName>
    </submittedName>
</protein>
<name>A0ABP9W4Y6_9DEIO</name>